<feature type="transmembrane region" description="Helical" evidence="2">
    <location>
        <begin position="246"/>
        <end position="269"/>
    </location>
</feature>
<gene>
    <name evidence="3" type="ORF">KVT40_001813</name>
</gene>
<proteinExistence type="predicted"/>
<dbReference type="AlphaFoldDB" id="A0A8K0PLP8"/>
<evidence type="ECO:0008006" key="5">
    <source>
        <dbReference type="Google" id="ProtNLM"/>
    </source>
</evidence>
<dbReference type="Pfam" id="PF02116">
    <property type="entry name" value="STE2"/>
    <property type="match status" value="1"/>
</dbReference>
<keyword evidence="4" id="KW-1185">Reference proteome</keyword>
<dbReference type="Proteomes" id="UP000809789">
    <property type="component" value="Unassembled WGS sequence"/>
</dbReference>
<dbReference type="GO" id="GO:0004932">
    <property type="term" value="F:mating-type factor pheromone receptor activity"/>
    <property type="evidence" value="ECO:0007669"/>
    <property type="project" value="InterPro"/>
</dbReference>
<evidence type="ECO:0000313" key="4">
    <source>
        <dbReference type="Proteomes" id="UP000809789"/>
    </source>
</evidence>
<feature type="transmembrane region" description="Helical" evidence="2">
    <location>
        <begin position="164"/>
        <end position="184"/>
    </location>
</feature>
<dbReference type="CDD" id="cd14939">
    <property type="entry name" value="7tmD_STE2"/>
    <property type="match status" value="1"/>
</dbReference>
<protein>
    <recommendedName>
        <fullName evidence="5">Pheromone alpha factor receptor</fullName>
    </recommendedName>
</protein>
<feature type="transmembrane region" description="Helical" evidence="2">
    <location>
        <begin position="47"/>
        <end position="70"/>
    </location>
</feature>
<keyword evidence="2" id="KW-0472">Membrane</keyword>
<feature type="transmembrane region" description="Helical" evidence="2">
    <location>
        <begin position="82"/>
        <end position="104"/>
    </location>
</feature>
<feature type="transmembrane region" description="Helical" evidence="2">
    <location>
        <begin position="275"/>
        <end position="296"/>
    </location>
</feature>
<accession>A0A8K0PLP8</accession>
<name>A0A8K0PLP8_9PEZI</name>
<feature type="transmembrane region" description="Helical" evidence="2">
    <location>
        <begin position="204"/>
        <end position="225"/>
    </location>
</feature>
<dbReference type="GO" id="GO:0038038">
    <property type="term" value="C:G protein-coupled receptor homodimeric complex"/>
    <property type="evidence" value="ECO:0007669"/>
    <property type="project" value="TreeGrafter"/>
</dbReference>
<evidence type="ECO:0000256" key="2">
    <source>
        <dbReference type="SAM" id="Phobius"/>
    </source>
</evidence>
<dbReference type="OrthoDB" id="5402633at2759"/>
<keyword evidence="2" id="KW-1133">Transmembrane helix</keyword>
<sequence>MADLSIGPIMDALDYANPFDQIFIVHDRYGEEVEVPMQDVTSYVRNGIVQTIVLGSQIGAAIAVLIMLLILTKAEKRRLPVFWLNLFTLLFTVIANILLCLFYTTSWYSPYGYFTDDHSFVTTSAKATSITAAIFQLLVLIGLETSLVLQVHVVSITFETWQRISVVILSTIVALIAIGFRIAQIVDNITYNILLMEYNYSSQWLIQARDIALATSICFFSLIFCSKLGYSLQQRKSMGMTQFGPMQIIFIGGAQTLIIPAIFAILQFLLPTTRINSLILTVTAISLPLTSLWASAVTSRPSKGTRGPDAHQKFLMSTPGGTFASGQSRKASGGQMGQLGEKGWEGTGTVEVERSWAVDGRERDLEMQDLERR</sequence>
<feature type="region of interest" description="Disordered" evidence="1">
    <location>
        <begin position="322"/>
        <end position="344"/>
    </location>
</feature>
<dbReference type="InterPro" id="IPR027458">
    <property type="entry name" value="STE2_TM1-TM2_sf"/>
</dbReference>
<dbReference type="Gene3D" id="1.10.287.920">
    <property type="entry name" value="Pheromone alpha factor receptor"/>
    <property type="match status" value="1"/>
</dbReference>
<keyword evidence="2" id="KW-0812">Transmembrane</keyword>
<dbReference type="EMBL" id="JAESVG020000002">
    <property type="protein sequence ID" value="KAG8630194.1"/>
    <property type="molecule type" value="Genomic_DNA"/>
</dbReference>
<organism evidence="3 4">
    <name type="scientific">Elsinoe batatas</name>
    <dbReference type="NCBI Taxonomy" id="2601811"/>
    <lineage>
        <taxon>Eukaryota</taxon>
        <taxon>Fungi</taxon>
        <taxon>Dikarya</taxon>
        <taxon>Ascomycota</taxon>
        <taxon>Pezizomycotina</taxon>
        <taxon>Dothideomycetes</taxon>
        <taxon>Dothideomycetidae</taxon>
        <taxon>Myriangiales</taxon>
        <taxon>Elsinoaceae</taxon>
        <taxon>Elsinoe</taxon>
    </lineage>
</organism>
<dbReference type="PANTHER" id="PTHR28009:SF1">
    <property type="entry name" value="PHEROMONE ALPHA FACTOR RECEPTOR"/>
    <property type="match status" value="1"/>
</dbReference>
<feature type="transmembrane region" description="Helical" evidence="2">
    <location>
        <begin position="124"/>
        <end position="143"/>
    </location>
</feature>
<dbReference type="InterPro" id="IPR000366">
    <property type="entry name" value="GPCR_STE2"/>
</dbReference>
<evidence type="ECO:0000313" key="3">
    <source>
        <dbReference type="EMBL" id="KAG8630194.1"/>
    </source>
</evidence>
<dbReference type="GO" id="GO:0000750">
    <property type="term" value="P:pheromone-dependent signal transduction involved in conjugation with cellular fusion"/>
    <property type="evidence" value="ECO:0007669"/>
    <property type="project" value="TreeGrafter"/>
</dbReference>
<comment type="caution">
    <text evidence="3">The sequence shown here is derived from an EMBL/GenBank/DDBJ whole genome shotgun (WGS) entry which is preliminary data.</text>
</comment>
<dbReference type="PRINTS" id="PR00250">
    <property type="entry name" value="GPCRSTE2"/>
</dbReference>
<dbReference type="PANTHER" id="PTHR28009">
    <property type="entry name" value="PHEROMONE ALPHA FACTOR RECEPTOR"/>
    <property type="match status" value="1"/>
</dbReference>
<reference evidence="3" key="1">
    <citation type="submission" date="2021-07" db="EMBL/GenBank/DDBJ databases">
        <title>Elsinoe batatas strain:CRI-CJ2 Genome sequencing and assembly.</title>
        <authorList>
            <person name="Huang L."/>
        </authorList>
    </citation>
    <scope>NUCLEOTIDE SEQUENCE</scope>
    <source>
        <strain evidence="3">CRI-CJ2</strain>
    </source>
</reference>
<evidence type="ECO:0000256" key="1">
    <source>
        <dbReference type="SAM" id="MobiDB-lite"/>
    </source>
</evidence>